<gene>
    <name evidence="1" type="ORF">MJO28_015633</name>
</gene>
<comment type="caution">
    <text evidence="1">The sequence shown here is derived from an EMBL/GenBank/DDBJ whole genome shotgun (WGS) entry which is preliminary data.</text>
</comment>
<dbReference type="Proteomes" id="UP001060170">
    <property type="component" value="Chromosome 17"/>
</dbReference>
<evidence type="ECO:0000313" key="2">
    <source>
        <dbReference type="Proteomes" id="UP001060170"/>
    </source>
</evidence>
<reference evidence="2" key="2">
    <citation type="journal article" date="2018" name="Mol. Plant Microbe Interact.">
        <title>Genome sequence resources for the wheat stripe rust pathogen (Puccinia striiformis f. sp. tritici) and the barley stripe rust pathogen (Puccinia striiformis f. sp. hordei).</title>
        <authorList>
            <person name="Xia C."/>
            <person name="Wang M."/>
            <person name="Yin C."/>
            <person name="Cornejo O.E."/>
            <person name="Hulbert S.H."/>
            <person name="Chen X."/>
        </authorList>
    </citation>
    <scope>NUCLEOTIDE SEQUENCE [LARGE SCALE GENOMIC DNA]</scope>
    <source>
        <strain evidence="2">93-210</strain>
    </source>
</reference>
<organism evidence="1 2">
    <name type="scientific">Puccinia striiformis f. sp. tritici</name>
    <dbReference type="NCBI Taxonomy" id="168172"/>
    <lineage>
        <taxon>Eukaryota</taxon>
        <taxon>Fungi</taxon>
        <taxon>Dikarya</taxon>
        <taxon>Basidiomycota</taxon>
        <taxon>Pucciniomycotina</taxon>
        <taxon>Pucciniomycetes</taxon>
        <taxon>Pucciniales</taxon>
        <taxon>Pucciniaceae</taxon>
        <taxon>Puccinia</taxon>
    </lineage>
</organism>
<sequence length="131" mass="14247">TSRSITMLFKLVLFLSMMATLGDFAAAVFGCDPGREAYCGSQNGNSCFLQSALDQSDGDCNPDVPVQKCCYKSKLRIVRLIAFDNPTSIFYAILRALRERSIAASLTAALALPQTEHRYGGSIALHHSQIP</sequence>
<reference evidence="2" key="1">
    <citation type="journal article" date="2018" name="BMC Genomics">
        <title>Genomic insights into host adaptation between the wheat stripe rust pathogen (Puccinia striiformis f. sp. tritici) and the barley stripe rust pathogen (Puccinia striiformis f. sp. hordei).</title>
        <authorList>
            <person name="Xia C."/>
            <person name="Wang M."/>
            <person name="Yin C."/>
            <person name="Cornejo O.E."/>
            <person name="Hulbert S.H."/>
            <person name="Chen X."/>
        </authorList>
    </citation>
    <scope>NUCLEOTIDE SEQUENCE [LARGE SCALE GENOMIC DNA]</scope>
    <source>
        <strain evidence="2">93-210</strain>
    </source>
</reference>
<feature type="non-terminal residue" evidence="1">
    <location>
        <position position="1"/>
    </location>
</feature>
<dbReference type="EMBL" id="CM045881">
    <property type="protein sequence ID" value="KAI7936734.1"/>
    <property type="molecule type" value="Genomic_DNA"/>
</dbReference>
<protein>
    <submittedName>
        <fullName evidence="1">Uncharacterized protein</fullName>
    </submittedName>
</protein>
<reference evidence="1 2" key="3">
    <citation type="journal article" date="2022" name="Microbiol. Spectr.">
        <title>Folding features and dynamics of 3D genome architecture in plant fungal pathogens.</title>
        <authorList>
            <person name="Xia C."/>
        </authorList>
    </citation>
    <scope>NUCLEOTIDE SEQUENCE [LARGE SCALE GENOMIC DNA]</scope>
    <source>
        <strain evidence="1 2">93-210</strain>
    </source>
</reference>
<proteinExistence type="predicted"/>
<evidence type="ECO:0000313" key="1">
    <source>
        <dbReference type="EMBL" id="KAI7936734.1"/>
    </source>
</evidence>
<accession>A0ACC0DQZ1</accession>
<keyword evidence="2" id="KW-1185">Reference proteome</keyword>
<name>A0ACC0DQZ1_9BASI</name>